<evidence type="ECO:0000313" key="1">
    <source>
        <dbReference type="EMBL" id="KAK9320400.1"/>
    </source>
</evidence>
<proteinExistence type="predicted"/>
<dbReference type="Proteomes" id="UP001489719">
    <property type="component" value="Unassembled WGS sequence"/>
</dbReference>
<evidence type="ECO:0000313" key="2">
    <source>
        <dbReference type="Proteomes" id="UP001489719"/>
    </source>
</evidence>
<protein>
    <submittedName>
        <fullName evidence="1">Uncharacterized protein</fullName>
    </submittedName>
</protein>
<dbReference type="EMBL" id="MU970130">
    <property type="protein sequence ID" value="KAK9320400.1"/>
    <property type="molecule type" value="Genomic_DNA"/>
</dbReference>
<organism evidence="1 2">
    <name type="scientific">Lipomyces orientalis</name>
    <dbReference type="NCBI Taxonomy" id="1233043"/>
    <lineage>
        <taxon>Eukaryota</taxon>
        <taxon>Fungi</taxon>
        <taxon>Dikarya</taxon>
        <taxon>Ascomycota</taxon>
        <taxon>Saccharomycotina</taxon>
        <taxon>Lipomycetes</taxon>
        <taxon>Lipomycetales</taxon>
        <taxon>Lipomycetaceae</taxon>
        <taxon>Lipomyces</taxon>
    </lineage>
</organism>
<gene>
    <name evidence="1" type="ORF">V1517DRAFT_354508</name>
</gene>
<name>A0ACC3TIA7_9ASCO</name>
<sequence length="588" mass="67670">MEFIVLKLCGKVFYITLNLHYVGLLTIRYRRLLRYKYYIGEIKKEGRSPISRIGSLIVNEGKSRYVDSNLWMSMSDEVLVPNELLESSSPDEEDVGSPLQPGSYAADGDDLIFGFFPSSEILHTFHPQPASINRLWDSFRENVDPLVKVFHTPTVHQLILDASEHLEHLPKGTEALMFAIYSCAVTSLSDAECEAMNGEPKRVLSARYQYATKRALISAGLLKSSEILSVRQLYDPRSMWIMIGLHRDGAYLQLPFFEVEMRRRLWWQTILLDGRLAELSGSEISVLADSWDTNLPSNVNDDDLSPEMKEEPIERAGSTEMIFCLLRYQIGEFLRLASPTNFFNRTDTGLSIAGKDRVIDELEKLIEHKFLIHWSAIRTMRLWTHHPRHYPDKSAVMPQHEKDELFSYSMRNIEYDNLIHLSARTQRFLWHVNVDFQWDALIYVLTELCHRTSGALADKAWKLIDEMFEYHSEILTETKKALHIAIGNLTRKAWEARKSALVRAPHCQNSSRRELPRFISLLYSQRDITESAQPSIMHVPSPSADVISGIDSPTLSGVGLMDPSPVDWAKWNDLLQEFGLQEECYKWQ</sequence>
<reference evidence="2" key="1">
    <citation type="journal article" date="2024" name="Front. Bioeng. Biotechnol.">
        <title>Genome-scale model development and genomic sequencing of the oleaginous clade Lipomyces.</title>
        <authorList>
            <person name="Czajka J.J."/>
            <person name="Han Y."/>
            <person name="Kim J."/>
            <person name="Mondo S.J."/>
            <person name="Hofstad B.A."/>
            <person name="Robles A."/>
            <person name="Haridas S."/>
            <person name="Riley R."/>
            <person name="LaButti K."/>
            <person name="Pangilinan J."/>
            <person name="Andreopoulos W."/>
            <person name="Lipzen A."/>
            <person name="Yan J."/>
            <person name="Wang M."/>
            <person name="Ng V."/>
            <person name="Grigoriev I.V."/>
            <person name="Spatafora J.W."/>
            <person name="Magnuson J.K."/>
            <person name="Baker S.E."/>
            <person name="Pomraning K.R."/>
        </authorList>
    </citation>
    <scope>NUCLEOTIDE SEQUENCE [LARGE SCALE GENOMIC DNA]</scope>
    <source>
        <strain evidence="2">CBS 10300</strain>
    </source>
</reference>
<keyword evidence="2" id="KW-1185">Reference proteome</keyword>
<comment type="caution">
    <text evidence="1">The sequence shown here is derived from an EMBL/GenBank/DDBJ whole genome shotgun (WGS) entry which is preliminary data.</text>
</comment>
<accession>A0ACC3TIA7</accession>